<reference evidence="1 2" key="1">
    <citation type="submission" date="2021-01" db="EMBL/GenBank/DDBJ databases">
        <title>Whole genome shotgun sequence of Verrucosispora lutea NBRC 106530.</title>
        <authorList>
            <person name="Komaki H."/>
            <person name="Tamura T."/>
        </authorList>
    </citation>
    <scope>NUCLEOTIDE SEQUENCE [LARGE SCALE GENOMIC DNA]</scope>
    <source>
        <strain evidence="1 2">NBRC 106530</strain>
    </source>
</reference>
<keyword evidence="2" id="KW-1185">Reference proteome</keyword>
<comment type="caution">
    <text evidence="1">The sequence shown here is derived from an EMBL/GenBank/DDBJ whole genome shotgun (WGS) entry which is preliminary data.</text>
</comment>
<dbReference type="Proteomes" id="UP000643165">
    <property type="component" value="Unassembled WGS sequence"/>
</dbReference>
<evidence type="ECO:0000313" key="2">
    <source>
        <dbReference type="Proteomes" id="UP000643165"/>
    </source>
</evidence>
<accession>A0ABQ4J3E3</accession>
<dbReference type="EMBL" id="BOPB01000035">
    <property type="protein sequence ID" value="GIJ24528.1"/>
    <property type="molecule type" value="Genomic_DNA"/>
</dbReference>
<name>A0ABQ4J3E3_9ACTN</name>
<organism evidence="1 2">
    <name type="scientific">Micromonospora lutea</name>
    <dbReference type="NCBI Taxonomy" id="419825"/>
    <lineage>
        <taxon>Bacteria</taxon>
        <taxon>Bacillati</taxon>
        <taxon>Actinomycetota</taxon>
        <taxon>Actinomycetes</taxon>
        <taxon>Micromonosporales</taxon>
        <taxon>Micromonosporaceae</taxon>
        <taxon>Micromonospora</taxon>
    </lineage>
</organism>
<proteinExistence type="predicted"/>
<evidence type="ECO:0000313" key="1">
    <source>
        <dbReference type="EMBL" id="GIJ24528.1"/>
    </source>
</evidence>
<protein>
    <submittedName>
        <fullName evidence="1">Uncharacterized protein</fullName>
    </submittedName>
</protein>
<sequence length="98" mass="10734">MDQWDVVFGCIGGQQRESDRDDIAVGAVPHQPSAGFSHSLPIRAQRRGNDVVIAMDRNVSIAEGVDKLTRPRVRLTEVLVEDGGDIRAVEPLILRTTS</sequence>
<gene>
    <name evidence="1" type="ORF">Vlu01_51520</name>
</gene>